<gene>
    <name evidence="1" type="ORF">GCM10011584_26570</name>
</gene>
<dbReference type="EMBL" id="BMNI01000007">
    <property type="protein sequence ID" value="GGO91748.1"/>
    <property type="molecule type" value="Genomic_DNA"/>
</dbReference>
<dbReference type="Proteomes" id="UP000655410">
    <property type="component" value="Unassembled WGS sequence"/>
</dbReference>
<proteinExistence type="predicted"/>
<accession>A0ABQ2NE73</accession>
<organism evidence="1 2">
    <name type="scientific">Nocardioides phosphati</name>
    <dbReference type="NCBI Taxonomy" id="1867775"/>
    <lineage>
        <taxon>Bacteria</taxon>
        <taxon>Bacillati</taxon>
        <taxon>Actinomycetota</taxon>
        <taxon>Actinomycetes</taxon>
        <taxon>Propionibacteriales</taxon>
        <taxon>Nocardioidaceae</taxon>
        <taxon>Nocardioides</taxon>
    </lineage>
</organism>
<sequence>MVALDEGRAVRCEDDAADARVRPEGYAGGGGQLEGAAHRVVLFARESHGSLKGPVADSRGCQRALSVLEGADR</sequence>
<name>A0ABQ2NE73_9ACTN</name>
<reference evidence="2" key="1">
    <citation type="journal article" date="2019" name="Int. J. Syst. Evol. Microbiol.">
        <title>The Global Catalogue of Microorganisms (GCM) 10K type strain sequencing project: providing services to taxonomists for standard genome sequencing and annotation.</title>
        <authorList>
            <consortium name="The Broad Institute Genomics Platform"/>
            <consortium name="The Broad Institute Genome Sequencing Center for Infectious Disease"/>
            <person name="Wu L."/>
            <person name="Ma J."/>
        </authorList>
    </citation>
    <scope>NUCLEOTIDE SEQUENCE [LARGE SCALE GENOMIC DNA]</scope>
    <source>
        <strain evidence="2">CGMCC 4.7371</strain>
    </source>
</reference>
<protein>
    <submittedName>
        <fullName evidence="1">Uncharacterized protein</fullName>
    </submittedName>
</protein>
<comment type="caution">
    <text evidence="1">The sequence shown here is derived from an EMBL/GenBank/DDBJ whole genome shotgun (WGS) entry which is preliminary data.</text>
</comment>
<evidence type="ECO:0000313" key="1">
    <source>
        <dbReference type="EMBL" id="GGO91748.1"/>
    </source>
</evidence>
<keyword evidence="2" id="KW-1185">Reference proteome</keyword>
<evidence type="ECO:0000313" key="2">
    <source>
        <dbReference type="Proteomes" id="UP000655410"/>
    </source>
</evidence>